<keyword evidence="1" id="KW-0812">Transmembrane</keyword>
<dbReference type="Proteomes" id="UP000276133">
    <property type="component" value="Unassembled WGS sequence"/>
</dbReference>
<evidence type="ECO:0000313" key="2">
    <source>
        <dbReference type="EMBL" id="RNA30206.1"/>
    </source>
</evidence>
<protein>
    <submittedName>
        <fullName evidence="2">Uncharacterized protein</fullName>
    </submittedName>
</protein>
<name>A0A3M7S307_BRAPC</name>
<evidence type="ECO:0000256" key="1">
    <source>
        <dbReference type="SAM" id="Phobius"/>
    </source>
</evidence>
<evidence type="ECO:0000313" key="3">
    <source>
        <dbReference type="Proteomes" id="UP000276133"/>
    </source>
</evidence>
<reference evidence="2 3" key="1">
    <citation type="journal article" date="2018" name="Sci. Rep.">
        <title>Genomic signatures of local adaptation to the degree of environmental predictability in rotifers.</title>
        <authorList>
            <person name="Franch-Gras L."/>
            <person name="Hahn C."/>
            <person name="Garcia-Roger E.M."/>
            <person name="Carmona M.J."/>
            <person name="Serra M."/>
            <person name="Gomez A."/>
        </authorList>
    </citation>
    <scope>NUCLEOTIDE SEQUENCE [LARGE SCALE GENOMIC DNA]</scope>
    <source>
        <strain evidence="2">HYR1</strain>
    </source>
</reference>
<accession>A0A3M7S307</accession>
<dbReference type="AlphaFoldDB" id="A0A3M7S307"/>
<dbReference type="EMBL" id="REGN01002115">
    <property type="protein sequence ID" value="RNA30206.1"/>
    <property type="molecule type" value="Genomic_DNA"/>
</dbReference>
<proteinExistence type="predicted"/>
<gene>
    <name evidence="2" type="ORF">BpHYR1_000860</name>
</gene>
<sequence>MISIQDNFVIAYIVKFYDLLTTVVLLKLFNPFVKLLHVVLHHLEFLHFYSLTRPKLLGQGLQERTRLIRTLSYLFFFAIVWNFAMLSSKFDILALSENKLVSGLLIIDFLIFPTICNAFPLRSFFTQSITVLKIILWVLATVSILYIHSPFLPLSFPYNLASPKYGNY</sequence>
<feature type="transmembrane region" description="Helical" evidence="1">
    <location>
        <begin position="100"/>
        <end position="119"/>
    </location>
</feature>
<organism evidence="2 3">
    <name type="scientific">Brachionus plicatilis</name>
    <name type="common">Marine rotifer</name>
    <name type="synonym">Brachionus muelleri</name>
    <dbReference type="NCBI Taxonomy" id="10195"/>
    <lineage>
        <taxon>Eukaryota</taxon>
        <taxon>Metazoa</taxon>
        <taxon>Spiralia</taxon>
        <taxon>Gnathifera</taxon>
        <taxon>Rotifera</taxon>
        <taxon>Eurotatoria</taxon>
        <taxon>Monogononta</taxon>
        <taxon>Pseudotrocha</taxon>
        <taxon>Ploima</taxon>
        <taxon>Brachionidae</taxon>
        <taxon>Brachionus</taxon>
    </lineage>
</organism>
<feature type="transmembrane region" description="Helical" evidence="1">
    <location>
        <begin position="70"/>
        <end position="88"/>
    </location>
</feature>
<keyword evidence="3" id="KW-1185">Reference proteome</keyword>
<feature type="transmembrane region" description="Helical" evidence="1">
    <location>
        <begin position="131"/>
        <end position="149"/>
    </location>
</feature>
<comment type="caution">
    <text evidence="2">The sequence shown here is derived from an EMBL/GenBank/DDBJ whole genome shotgun (WGS) entry which is preliminary data.</text>
</comment>
<keyword evidence="1" id="KW-0472">Membrane</keyword>
<keyword evidence="1" id="KW-1133">Transmembrane helix</keyword>